<accession>A0ACB6FM95</accession>
<name>A0ACB6FM95_9PLEO</name>
<keyword evidence="2" id="KW-1185">Reference proteome</keyword>
<evidence type="ECO:0000313" key="1">
    <source>
        <dbReference type="EMBL" id="KAB2105556.1"/>
    </source>
</evidence>
<dbReference type="Proteomes" id="UP000293547">
    <property type="component" value="Unassembled WGS sequence"/>
</dbReference>
<gene>
    <name evidence="1" type="ORF">AG0111_0g6082</name>
</gene>
<reference evidence="1 2" key="1">
    <citation type="journal article" date="2019" name="bioRxiv">
        <title>Genomics, evolutionary history and diagnostics of the Alternaria alternata species group including apple and Asian pear pathotypes.</title>
        <authorList>
            <person name="Armitage A.D."/>
            <person name="Cockerton H.M."/>
            <person name="Sreenivasaprasad S."/>
            <person name="Woodhall J.W."/>
            <person name="Lane C.R."/>
            <person name="Harrison R.J."/>
            <person name="Clarkson J.P."/>
        </authorList>
    </citation>
    <scope>NUCLEOTIDE SEQUENCE [LARGE SCALE GENOMIC DNA]</scope>
    <source>
        <strain evidence="1 2">FERA 650</strain>
    </source>
</reference>
<comment type="caution">
    <text evidence="1">The sequence shown here is derived from an EMBL/GenBank/DDBJ whole genome shotgun (WGS) entry which is preliminary data.</text>
</comment>
<organism evidence="1 2">
    <name type="scientific">Alternaria gaisen</name>
    <dbReference type="NCBI Taxonomy" id="167740"/>
    <lineage>
        <taxon>Eukaryota</taxon>
        <taxon>Fungi</taxon>
        <taxon>Dikarya</taxon>
        <taxon>Ascomycota</taxon>
        <taxon>Pezizomycotina</taxon>
        <taxon>Dothideomycetes</taxon>
        <taxon>Pleosporomycetidae</taxon>
        <taxon>Pleosporales</taxon>
        <taxon>Pleosporineae</taxon>
        <taxon>Pleosporaceae</taxon>
        <taxon>Alternaria</taxon>
        <taxon>Alternaria sect. Alternaria</taxon>
    </lineage>
</organism>
<evidence type="ECO:0000313" key="2">
    <source>
        <dbReference type="Proteomes" id="UP000293547"/>
    </source>
</evidence>
<protein>
    <submittedName>
        <fullName evidence="1">Uncharacterized protein</fullName>
    </submittedName>
</protein>
<proteinExistence type="predicted"/>
<dbReference type="EMBL" id="PDWZ02000005">
    <property type="protein sequence ID" value="KAB2105556.1"/>
    <property type="molecule type" value="Genomic_DNA"/>
</dbReference>
<sequence length="72" mass="8240">MPDQVNDPSHYKDTFGVQKSAKTPQKAARDQEDYEAQKEQSKSGSDTHSGTGVEYVDRKNIKREKKQRREGN</sequence>